<keyword evidence="9 13" id="KW-0798">TonB box</keyword>
<accession>A0A328WVY0</accession>
<keyword evidence="10 12" id="KW-0472">Membrane</keyword>
<dbReference type="PANTHER" id="PTHR32552:SF89">
    <property type="entry name" value="CATECHOLATE SIDEROPHORE RECEPTOR FIU"/>
    <property type="match status" value="1"/>
</dbReference>
<keyword evidence="6 14" id="KW-0732">Signal</keyword>
<comment type="similarity">
    <text evidence="12 13">Belongs to the TonB-dependent receptor family.</text>
</comment>
<dbReference type="Pfam" id="PF00593">
    <property type="entry name" value="TonB_dep_Rec_b-barrel"/>
    <property type="match status" value="1"/>
</dbReference>
<feature type="domain" description="TonB-dependent receptor plug" evidence="16">
    <location>
        <begin position="123"/>
        <end position="235"/>
    </location>
</feature>
<keyword evidence="18" id="KW-1185">Reference proteome</keyword>
<keyword evidence="17" id="KW-0675">Receptor</keyword>
<dbReference type="InterPro" id="IPR000531">
    <property type="entry name" value="Beta-barrel_TonB"/>
</dbReference>
<dbReference type="Gene3D" id="2.40.170.20">
    <property type="entry name" value="TonB-dependent receptor, beta-barrel domain"/>
    <property type="match status" value="1"/>
</dbReference>
<dbReference type="Gene3D" id="2.170.130.10">
    <property type="entry name" value="TonB-dependent receptor, plug domain"/>
    <property type="match status" value="1"/>
</dbReference>
<dbReference type="InterPro" id="IPR008969">
    <property type="entry name" value="CarboxyPept-like_regulatory"/>
</dbReference>
<dbReference type="Pfam" id="PF13715">
    <property type="entry name" value="CarbopepD_reg_2"/>
    <property type="match status" value="1"/>
</dbReference>
<dbReference type="OrthoDB" id="1122665at2"/>
<dbReference type="Pfam" id="PF07715">
    <property type="entry name" value="Plug"/>
    <property type="match status" value="1"/>
</dbReference>
<evidence type="ECO:0000256" key="14">
    <source>
        <dbReference type="SAM" id="SignalP"/>
    </source>
</evidence>
<keyword evidence="11 12" id="KW-0998">Cell outer membrane</keyword>
<evidence type="ECO:0000259" key="16">
    <source>
        <dbReference type="Pfam" id="PF07715"/>
    </source>
</evidence>
<evidence type="ECO:0000256" key="7">
    <source>
        <dbReference type="ARBA" id="ARBA00023004"/>
    </source>
</evidence>
<evidence type="ECO:0000256" key="2">
    <source>
        <dbReference type="ARBA" id="ARBA00022448"/>
    </source>
</evidence>
<keyword evidence="3 12" id="KW-1134">Transmembrane beta strand</keyword>
<dbReference type="Gene3D" id="2.60.40.1120">
    <property type="entry name" value="Carboxypeptidase-like, regulatory domain"/>
    <property type="match status" value="1"/>
</dbReference>
<evidence type="ECO:0000256" key="3">
    <source>
        <dbReference type="ARBA" id="ARBA00022452"/>
    </source>
</evidence>
<keyword evidence="5 12" id="KW-0812">Transmembrane</keyword>
<keyword evidence="4" id="KW-0410">Iron transport</keyword>
<name>A0A328WVY0_9FLAO</name>
<keyword evidence="2 12" id="KW-0813">Transport</keyword>
<dbReference type="GO" id="GO:0015344">
    <property type="term" value="F:siderophore uptake transmembrane transporter activity"/>
    <property type="evidence" value="ECO:0007669"/>
    <property type="project" value="TreeGrafter"/>
</dbReference>
<feature type="domain" description="TonB-dependent receptor-like beta-barrel" evidence="15">
    <location>
        <begin position="350"/>
        <end position="838"/>
    </location>
</feature>
<evidence type="ECO:0000259" key="15">
    <source>
        <dbReference type="Pfam" id="PF00593"/>
    </source>
</evidence>
<dbReference type="EMBL" id="QLSV01000002">
    <property type="protein sequence ID" value="RAR50372.1"/>
    <property type="molecule type" value="Genomic_DNA"/>
</dbReference>
<sequence length="878" mass="95874">MRTELHFKKVAFLFLCFFSLTVFAQSGSINGVVKDNSGNLLPGVNIVVEGTSKGTSSDLDGVFQLSELENGNLTLVASFIGYKTKKQTVTINGNTTIEVVLIEDATQLDDVVVTGVINPRSKLQSSVSISSVSTKQIEQAAPRATAEIFRSIPGIKSESTGGEGNANITIRGIPVASGGAKFLQIHEDGMPVMQFGDVAFGNSDIFIRADQTISRIEAIRGGSASTLASNSPGGIINFISKNGKTEGGSLMQSFGVDFDNYRTDFEYGSPIGDGLFFHVGGFYRQGEGPRNAGYTGNVGGQLKANMTKEFKNGHVRLYFKHLNDRAIGYLPMPVKVSGTNANPNWNSLNNFDILRDTQHSALFLDNLTVGQDGQRRRSNMSDGMRPVATSFGGELSFDIGNGWKIEDRFRQNFHKGRFVSPFPAQVQTAADFATEFGVPNLTYANGGQAGNAVNGSDLVMRIHTFDTEINNFNNFTNDLKLAKKFGDFDLTLGYYKAFQTISMSWLWNSYLMEVKGDNAALLNAGSNSVNGLYAYGVPFWGNCCTRNYDTNYDITAPYVAGQYKFSDKFNVDVSLRFDSGRVRGTYAGATQSTNLDVDNNGTVEGPEQSVSVIDNANRMPVNYDFDYVSYSFGGNYMLAENQSLFARYSRGGRANADRLLFGANILPSGAAVSGLSADMVNQAEIGYKRKGSNHTFYATGFYALTSEQNWDFAPAGIREIQRDYTAYGLELEGSYTMDKFNFNGSVTWTKAEISNDVINPAVEGNAPRRQADFIYNAIAAYKFGTDGKHNVGVSFIGTTKSFAQDSNELIMPGYVYFNPFINFELTKGLFASVNVNNVFNTIGITEVEEGSIVENTDNIVRARSINGRTSALTLSYRF</sequence>
<dbReference type="InterPro" id="IPR039426">
    <property type="entry name" value="TonB-dep_rcpt-like"/>
</dbReference>
<dbReference type="InterPro" id="IPR036942">
    <property type="entry name" value="Beta-barrel_TonB_sf"/>
</dbReference>
<feature type="signal peptide" evidence="14">
    <location>
        <begin position="1"/>
        <end position="24"/>
    </location>
</feature>
<keyword evidence="8" id="KW-0406">Ion transport</keyword>
<dbReference type="AlphaFoldDB" id="A0A328WVY0"/>
<protein>
    <submittedName>
        <fullName evidence="17">Outer membrane receptor protein involved in Fe transport</fullName>
    </submittedName>
</protein>
<keyword evidence="7" id="KW-0408">Iron</keyword>
<evidence type="ECO:0000256" key="12">
    <source>
        <dbReference type="PROSITE-ProRule" id="PRU01360"/>
    </source>
</evidence>
<evidence type="ECO:0000256" key="1">
    <source>
        <dbReference type="ARBA" id="ARBA00004571"/>
    </source>
</evidence>
<evidence type="ECO:0000256" key="4">
    <source>
        <dbReference type="ARBA" id="ARBA00022496"/>
    </source>
</evidence>
<feature type="chain" id="PRO_5016256971" evidence="14">
    <location>
        <begin position="25"/>
        <end position="878"/>
    </location>
</feature>
<dbReference type="SUPFAM" id="SSF49464">
    <property type="entry name" value="Carboxypeptidase regulatory domain-like"/>
    <property type="match status" value="1"/>
</dbReference>
<dbReference type="GO" id="GO:0009279">
    <property type="term" value="C:cell outer membrane"/>
    <property type="evidence" value="ECO:0007669"/>
    <property type="project" value="UniProtKB-SubCell"/>
</dbReference>
<dbReference type="SUPFAM" id="SSF56935">
    <property type="entry name" value="Porins"/>
    <property type="match status" value="1"/>
</dbReference>
<organism evidence="17 18">
    <name type="scientific">Flavobacterium lacus</name>
    <dbReference type="NCBI Taxonomy" id="1353778"/>
    <lineage>
        <taxon>Bacteria</taxon>
        <taxon>Pseudomonadati</taxon>
        <taxon>Bacteroidota</taxon>
        <taxon>Flavobacteriia</taxon>
        <taxon>Flavobacteriales</taxon>
        <taxon>Flavobacteriaceae</taxon>
        <taxon>Flavobacterium</taxon>
    </lineage>
</organism>
<comment type="subcellular location">
    <subcellularLocation>
        <location evidence="1 12">Cell outer membrane</location>
        <topology evidence="1 12">Multi-pass membrane protein</topology>
    </subcellularLocation>
</comment>
<evidence type="ECO:0000256" key="8">
    <source>
        <dbReference type="ARBA" id="ARBA00023065"/>
    </source>
</evidence>
<evidence type="ECO:0000256" key="6">
    <source>
        <dbReference type="ARBA" id="ARBA00022729"/>
    </source>
</evidence>
<comment type="caution">
    <text evidence="17">The sequence shown here is derived from an EMBL/GenBank/DDBJ whole genome shotgun (WGS) entry which is preliminary data.</text>
</comment>
<evidence type="ECO:0000256" key="5">
    <source>
        <dbReference type="ARBA" id="ARBA00022692"/>
    </source>
</evidence>
<evidence type="ECO:0000313" key="17">
    <source>
        <dbReference type="EMBL" id="RAR50372.1"/>
    </source>
</evidence>
<dbReference type="PANTHER" id="PTHR32552">
    <property type="entry name" value="FERRICHROME IRON RECEPTOR-RELATED"/>
    <property type="match status" value="1"/>
</dbReference>
<evidence type="ECO:0000256" key="9">
    <source>
        <dbReference type="ARBA" id="ARBA00023077"/>
    </source>
</evidence>
<reference evidence="17 18" key="1">
    <citation type="submission" date="2018-06" db="EMBL/GenBank/DDBJ databases">
        <title>Genomic Encyclopedia of Type Strains, Phase III (KMG-III): the genomes of soil and plant-associated and newly described type strains.</title>
        <authorList>
            <person name="Whitman W."/>
        </authorList>
    </citation>
    <scope>NUCLEOTIDE SEQUENCE [LARGE SCALE GENOMIC DNA]</scope>
    <source>
        <strain evidence="17 18">CGMCC 1.12504</strain>
    </source>
</reference>
<dbReference type="Proteomes" id="UP000249518">
    <property type="component" value="Unassembled WGS sequence"/>
</dbReference>
<evidence type="ECO:0000256" key="11">
    <source>
        <dbReference type="ARBA" id="ARBA00023237"/>
    </source>
</evidence>
<evidence type="ECO:0000313" key="18">
    <source>
        <dbReference type="Proteomes" id="UP000249518"/>
    </source>
</evidence>
<evidence type="ECO:0000256" key="13">
    <source>
        <dbReference type="RuleBase" id="RU003357"/>
    </source>
</evidence>
<proteinExistence type="inferred from homology"/>
<evidence type="ECO:0000256" key="10">
    <source>
        <dbReference type="ARBA" id="ARBA00023136"/>
    </source>
</evidence>
<dbReference type="PROSITE" id="PS52016">
    <property type="entry name" value="TONB_DEPENDENT_REC_3"/>
    <property type="match status" value="1"/>
</dbReference>
<gene>
    <name evidence="17" type="ORF">B0I10_102171</name>
</gene>
<dbReference type="InterPro" id="IPR012910">
    <property type="entry name" value="Plug_dom"/>
</dbReference>
<dbReference type="InterPro" id="IPR037066">
    <property type="entry name" value="Plug_dom_sf"/>
</dbReference>
<dbReference type="RefSeq" id="WP_112084919.1">
    <property type="nucleotide sequence ID" value="NZ_QLSV01000002.1"/>
</dbReference>